<proteinExistence type="predicted"/>
<evidence type="ECO:0000313" key="1">
    <source>
        <dbReference type="EMBL" id="EDO49020.1"/>
    </source>
</evidence>
<evidence type="ECO:0000313" key="2">
    <source>
        <dbReference type="Proteomes" id="UP000001593"/>
    </source>
</evidence>
<organism evidence="1 2">
    <name type="scientific">Nematostella vectensis</name>
    <name type="common">Starlet sea anemone</name>
    <dbReference type="NCBI Taxonomy" id="45351"/>
    <lineage>
        <taxon>Eukaryota</taxon>
        <taxon>Metazoa</taxon>
        <taxon>Cnidaria</taxon>
        <taxon>Anthozoa</taxon>
        <taxon>Hexacorallia</taxon>
        <taxon>Actiniaria</taxon>
        <taxon>Edwardsiidae</taxon>
        <taxon>Nematostella</taxon>
    </lineage>
</organism>
<gene>
    <name evidence="1" type="ORF">NEMVEDRAFT_v1g197293</name>
</gene>
<dbReference type="AlphaFoldDB" id="A7RHQ9"/>
<protein>
    <submittedName>
        <fullName evidence="1">Uncharacterized protein</fullName>
    </submittedName>
</protein>
<dbReference type="Proteomes" id="UP000001593">
    <property type="component" value="Unassembled WGS sequence"/>
</dbReference>
<accession>A7RHQ9</accession>
<keyword evidence="2" id="KW-1185">Reference proteome</keyword>
<dbReference type="InParanoid" id="A7RHQ9"/>
<reference evidence="1 2" key="1">
    <citation type="journal article" date="2007" name="Science">
        <title>Sea anemone genome reveals ancestral eumetazoan gene repertoire and genomic organization.</title>
        <authorList>
            <person name="Putnam N.H."/>
            <person name="Srivastava M."/>
            <person name="Hellsten U."/>
            <person name="Dirks B."/>
            <person name="Chapman J."/>
            <person name="Salamov A."/>
            <person name="Terry A."/>
            <person name="Shapiro H."/>
            <person name="Lindquist E."/>
            <person name="Kapitonov V.V."/>
            <person name="Jurka J."/>
            <person name="Genikhovich G."/>
            <person name="Grigoriev I.V."/>
            <person name="Lucas S.M."/>
            <person name="Steele R.E."/>
            <person name="Finnerty J.R."/>
            <person name="Technau U."/>
            <person name="Martindale M.Q."/>
            <person name="Rokhsar D.S."/>
        </authorList>
    </citation>
    <scope>NUCLEOTIDE SEQUENCE [LARGE SCALE GENOMIC DNA]</scope>
    <source>
        <strain evidence="2">CH2 X CH6</strain>
    </source>
</reference>
<dbReference type="HOGENOM" id="CLU_1888233_0_0_1"/>
<name>A7RHQ9_NEMVE</name>
<dbReference type="EMBL" id="DS469511">
    <property type="protein sequence ID" value="EDO49020.1"/>
    <property type="molecule type" value="Genomic_DNA"/>
</dbReference>
<sequence length="135" mass="15663">MAARYSREEVLALVLDDSDPEYNEDYDNPTTTKTGKNSRRFCLSIFFYFQGQEGRNSAFSYTIPVSQTYLFSYTIPLSQTYSSPYTIPLSQTYSFSYTISLSRTVILLYDSNITDSSFLYTIPLSRTIHSRIRFH</sequence>